<evidence type="ECO:0000313" key="5">
    <source>
        <dbReference type="EMBL" id="PPQ30010.1"/>
    </source>
</evidence>
<dbReference type="GO" id="GO:0046872">
    <property type="term" value="F:metal ion binding"/>
    <property type="evidence" value="ECO:0007669"/>
    <property type="project" value="UniProtKB-KW"/>
</dbReference>
<reference evidence="5 6" key="1">
    <citation type="journal article" date="2018" name="Arch. Microbiol.">
        <title>New insights into the metabolic potential of the phototrophic purple bacterium Rhodopila globiformis DSM 161(T) from its draft genome sequence and evidence for a vanadium-dependent nitrogenase.</title>
        <authorList>
            <person name="Imhoff J.F."/>
            <person name="Rahn T."/>
            <person name="Kunzel S."/>
            <person name="Neulinger S.C."/>
        </authorList>
    </citation>
    <scope>NUCLEOTIDE SEQUENCE [LARGE SCALE GENOMIC DNA]</scope>
    <source>
        <strain evidence="5 6">DSM 16996</strain>
    </source>
</reference>
<keyword evidence="4" id="KW-1015">Disulfide bond</keyword>
<feature type="disulfide bond" description="Redox-active" evidence="4">
    <location>
        <begin position="85"/>
        <end position="89"/>
    </location>
</feature>
<dbReference type="PANTHER" id="PTHR12151:SF25">
    <property type="entry name" value="LINALOOL DEHYDRATASE_ISOMERASE DOMAIN-CONTAINING PROTEIN"/>
    <property type="match status" value="1"/>
</dbReference>
<organism evidence="5 6">
    <name type="scientific">Rhodoblastus sphagnicola</name>
    <dbReference type="NCBI Taxonomy" id="333368"/>
    <lineage>
        <taxon>Bacteria</taxon>
        <taxon>Pseudomonadati</taxon>
        <taxon>Pseudomonadota</taxon>
        <taxon>Alphaproteobacteria</taxon>
        <taxon>Hyphomicrobiales</taxon>
        <taxon>Rhodoblastaceae</taxon>
        <taxon>Rhodoblastus</taxon>
    </lineage>
</organism>
<evidence type="ECO:0000256" key="1">
    <source>
        <dbReference type="ARBA" id="ARBA00010996"/>
    </source>
</evidence>
<dbReference type="OrthoDB" id="9790194at2"/>
<gene>
    <name evidence="5" type="ORF">CCR94_13685</name>
</gene>
<dbReference type="Gene3D" id="3.40.30.10">
    <property type="entry name" value="Glutaredoxin"/>
    <property type="match status" value="1"/>
</dbReference>
<dbReference type="PANTHER" id="PTHR12151">
    <property type="entry name" value="ELECTRON TRANSPORT PROTIN SCO1/SENC FAMILY MEMBER"/>
    <property type="match status" value="1"/>
</dbReference>
<dbReference type="Proteomes" id="UP000239089">
    <property type="component" value="Unassembled WGS sequence"/>
</dbReference>
<evidence type="ECO:0000256" key="3">
    <source>
        <dbReference type="PIRSR" id="PIRSR603782-1"/>
    </source>
</evidence>
<accession>A0A2S6N5W8</accession>
<protein>
    <submittedName>
        <fullName evidence="5">Uncharacterized protein</fullName>
    </submittedName>
</protein>
<feature type="binding site" evidence="3">
    <location>
        <position position="85"/>
    </location>
    <ligand>
        <name>Cu cation</name>
        <dbReference type="ChEBI" id="CHEBI:23378"/>
    </ligand>
</feature>
<dbReference type="PROSITE" id="PS51352">
    <property type="entry name" value="THIOREDOXIN_2"/>
    <property type="match status" value="1"/>
</dbReference>
<dbReference type="AlphaFoldDB" id="A0A2S6N5W8"/>
<feature type="binding site" evidence="3">
    <location>
        <position position="172"/>
    </location>
    <ligand>
        <name>Cu cation</name>
        <dbReference type="ChEBI" id="CHEBI:23378"/>
    </ligand>
</feature>
<dbReference type="RefSeq" id="WP_104508418.1">
    <property type="nucleotide sequence ID" value="NZ_JACIGC010000003.1"/>
</dbReference>
<dbReference type="InterPro" id="IPR003782">
    <property type="entry name" value="SCO1/SenC"/>
</dbReference>
<dbReference type="InterPro" id="IPR013766">
    <property type="entry name" value="Thioredoxin_domain"/>
</dbReference>
<dbReference type="FunFam" id="3.40.30.10:FF:000013">
    <property type="entry name" value="Blast:Protein SCO1 homolog, mitochondrial"/>
    <property type="match status" value="1"/>
</dbReference>
<comment type="caution">
    <text evidence="5">The sequence shown here is derived from an EMBL/GenBank/DDBJ whole genome shotgun (WGS) entry which is preliminary data.</text>
</comment>
<evidence type="ECO:0000256" key="4">
    <source>
        <dbReference type="PIRSR" id="PIRSR603782-2"/>
    </source>
</evidence>
<dbReference type="EMBL" id="NHSJ01000085">
    <property type="protein sequence ID" value="PPQ30010.1"/>
    <property type="molecule type" value="Genomic_DNA"/>
</dbReference>
<dbReference type="Pfam" id="PF02630">
    <property type="entry name" value="SCO1-SenC"/>
    <property type="match status" value="1"/>
</dbReference>
<evidence type="ECO:0000313" key="6">
    <source>
        <dbReference type="Proteomes" id="UP000239089"/>
    </source>
</evidence>
<dbReference type="CDD" id="cd02968">
    <property type="entry name" value="SCO"/>
    <property type="match status" value="1"/>
</dbReference>
<keyword evidence="6" id="KW-1185">Reference proteome</keyword>
<keyword evidence="2 3" id="KW-0186">Copper</keyword>
<name>A0A2S6N5W8_9HYPH</name>
<keyword evidence="3" id="KW-0479">Metal-binding</keyword>
<evidence type="ECO:0000256" key="2">
    <source>
        <dbReference type="ARBA" id="ARBA00023008"/>
    </source>
</evidence>
<comment type="similarity">
    <text evidence="1">Belongs to the SCO1/2 family.</text>
</comment>
<proteinExistence type="inferred from homology"/>
<feature type="binding site" evidence="3">
    <location>
        <position position="89"/>
    </location>
    <ligand>
        <name>Cu cation</name>
        <dbReference type="ChEBI" id="CHEBI:23378"/>
    </ligand>
</feature>
<sequence length="206" mass="22106">MAKSPKIDKSTKTSARPPWTVVAGVFALLGLSSWGVSLLVDKPASQATATAIGGPFRLHTGGGATVTEADLRGAPFLVFFGYAHCPDVCPLTLARIAQVLKALGPEAKIKVLFVSVDPERDTPDLMAEYAQNFDPRIIGLSGDRAEVDKMLAAYRVYARKVPTPSGDYSMDHSAVIYLMDREGRFARSFNLDRPPEAAAADLRAAL</sequence>
<dbReference type="SUPFAM" id="SSF52833">
    <property type="entry name" value="Thioredoxin-like"/>
    <property type="match status" value="1"/>
</dbReference>
<dbReference type="InterPro" id="IPR036249">
    <property type="entry name" value="Thioredoxin-like_sf"/>
</dbReference>